<keyword evidence="3" id="KW-1185">Reference proteome</keyword>
<reference evidence="2 3" key="1">
    <citation type="journal article" date="2019" name="Int. J. Syst. Evol. Microbiol.">
        <title>The Global Catalogue of Microorganisms (GCM) 10K type strain sequencing project: providing services to taxonomists for standard genome sequencing and annotation.</title>
        <authorList>
            <consortium name="The Broad Institute Genomics Platform"/>
            <consortium name="The Broad Institute Genome Sequencing Center for Infectious Disease"/>
            <person name="Wu L."/>
            <person name="Ma J."/>
        </authorList>
    </citation>
    <scope>NUCLEOTIDE SEQUENCE [LARGE SCALE GENOMIC DNA]</scope>
    <source>
        <strain evidence="2 3">CGMCC 1.12563</strain>
    </source>
</reference>
<accession>A0ABD6ATB9</accession>
<evidence type="ECO:0000313" key="3">
    <source>
        <dbReference type="Proteomes" id="UP001597187"/>
    </source>
</evidence>
<evidence type="ECO:0000313" key="2">
    <source>
        <dbReference type="EMBL" id="MFD1513019.1"/>
    </source>
</evidence>
<organism evidence="2 3">
    <name type="scientific">Halomarina rubra</name>
    <dbReference type="NCBI Taxonomy" id="2071873"/>
    <lineage>
        <taxon>Archaea</taxon>
        <taxon>Methanobacteriati</taxon>
        <taxon>Methanobacteriota</taxon>
        <taxon>Stenosarchaea group</taxon>
        <taxon>Halobacteria</taxon>
        <taxon>Halobacteriales</taxon>
        <taxon>Natronomonadaceae</taxon>
        <taxon>Halomarina</taxon>
    </lineage>
</organism>
<proteinExistence type="predicted"/>
<dbReference type="EMBL" id="JBHUDC010000003">
    <property type="protein sequence ID" value="MFD1513019.1"/>
    <property type="molecule type" value="Genomic_DNA"/>
</dbReference>
<sequence>MTTKHLNAYPTTEAAARWSETADALDMGTSEFICAMVEAGLKKFDATTDPDDRDLTADVLREQRDDARDEADRLRARVRALEDRLADTDAAATYQYVLAQPGASFADVLGYVRDTSVERVPAHIDAAVADGVIRATADGGETYYHPVRDHDHDGDENNYSDGFGVGLPYYTEGGRE</sequence>
<protein>
    <submittedName>
        <fullName evidence="2">Uncharacterized protein</fullName>
    </submittedName>
</protein>
<evidence type="ECO:0000256" key="1">
    <source>
        <dbReference type="SAM" id="Coils"/>
    </source>
</evidence>
<feature type="coiled-coil region" evidence="1">
    <location>
        <begin position="57"/>
        <end position="91"/>
    </location>
</feature>
<dbReference type="Proteomes" id="UP001597187">
    <property type="component" value="Unassembled WGS sequence"/>
</dbReference>
<keyword evidence="1" id="KW-0175">Coiled coil</keyword>
<dbReference type="RefSeq" id="WP_250872991.1">
    <property type="nucleotide sequence ID" value="NZ_JALXFV010000003.1"/>
</dbReference>
<gene>
    <name evidence="2" type="ORF">ACFSBT_06965</name>
</gene>
<name>A0ABD6ATB9_9EURY</name>
<dbReference type="AlphaFoldDB" id="A0ABD6ATB9"/>
<comment type="caution">
    <text evidence="2">The sequence shown here is derived from an EMBL/GenBank/DDBJ whole genome shotgun (WGS) entry which is preliminary data.</text>
</comment>